<dbReference type="OrthoDB" id="9958265at2"/>
<evidence type="ECO:0000313" key="1">
    <source>
        <dbReference type="EMBL" id="OLN21407.1"/>
    </source>
</evidence>
<reference evidence="1 2" key="1">
    <citation type="submission" date="2016-12" db="EMBL/GenBank/DDBJ databases">
        <title>Domibacillus antri genome sequencing.</title>
        <authorList>
            <person name="Verma A."/>
            <person name="Krishnamurthi S."/>
        </authorList>
    </citation>
    <scope>NUCLEOTIDE SEQUENCE [LARGE SCALE GENOMIC DNA]</scope>
    <source>
        <strain evidence="1 2">XD80</strain>
    </source>
</reference>
<dbReference type="EMBL" id="MSDU01000048">
    <property type="protein sequence ID" value="OLN21407.1"/>
    <property type="molecule type" value="Genomic_DNA"/>
</dbReference>
<protein>
    <submittedName>
        <fullName evidence="1">Uncharacterized protein</fullName>
    </submittedName>
</protein>
<dbReference type="RefSeq" id="WP_075399503.1">
    <property type="nucleotide sequence ID" value="NZ_MSDU01000048.1"/>
</dbReference>
<dbReference type="AlphaFoldDB" id="A0A1Q8Q264"/>
<comment type="caution">
    <text evidence="1">The sequence shown here is derived from an EMBL/GenBank/DDBJ whole genome shotgun (WGS) entry which is preliminary data.</text>
</comment>
<proteinExistence type="predicted"/>
<evidence type="ECO:0000313" key="2">
    <source>
        <dbReference type="Proteomes" id="UP000185568"/>
    </source>
</evidence>
<organism evidence="1 2">
    <name type="scientific">Domibacillus antri</name>
    <dbReference type="NCBI Taxonomy" id="1714264"/>
    <lineage>
        <taxon>Bacteria</taxon>
        <taxon>Bacillati</taxon>
        <taxon>Bacillota</taxon>
        <taxon>Bacilli</taxon>
        <taxon>Bacillales</taxon>
        <taxon>Bacillaceae</taxon>
        <taxon>Domibacillus</taxon>
    </lineage>
</organism>
<dbReference type="Proteomes" id="UP000185568">
    <property type="component" value="Unassembled WGS sequence"/>
</dbReference>
<keyword evidence="2" id="KW-1185">Reference proteome</keyword>
<accession>A0A1Q8Q264</accession>
<gene>
    <name evidence="1" type="ORF">BTO30_14905</name>
</gene>
<name>A0A1Q8Q264_9BACI</name>
<dbReference type="STRING" id="1714264.BTO30_14905"/>
<sequence length="95" mass="10576">MKILKAIQPVFINGVVIDPGEKFSCDETLAEKFIESKAAKSIVEKDKADSQKNELLSLTKEELLKIVEEKGIEGVSQNTKKEDIVDTILHFGESQ</sequence>